<feature type="transmembrane region" description="Helical" evidence="2">
    <location>
        <begin position="23"/>
        <end position="43"/>
    </location>
</feature>
<evidence type="ECO:0000256" key="2">
    <source>
        <dbReference type="SAM" id="Phobius"/>
    </source>
</evidence>
<organism evidence="3 4">
    <name type="scientific">Verticillium longisporum</name>
    <name type="common">Verticillium dahliae var. longisporum</name>
    <dbReference type="NCBI Taxonomy" id="100787"/>
    <lineage>
        <taxon>Eukaryota</taxon>
        <taxon>Fungi</taxon>
        <taxon>Dikarya</taxon>
        <taxon>Ascomycota</taxon>
        <taxon>Pezizomycotina</taxon>
        <taxon>Sordariomycetes</taxon>
        <taxon>Hypocreomycetidae</taxon>
        <taxon>Glomerellales</taxon>
        <taxon>Plectosphaerellaceae</taxon>
        <taxon>Verticillium</taxon>
    </lineage>
</organism>
<protein>
    <submittedName>
        <fullName evidence="3">Uncharacterized protein</fullName>
    </submittedName>
</protein>
<evidence type="ECO:0000256" key="1">
    <source>
        <dbReference type="SAM" id="MobiDB-lite"/>
    </source>
</evidence>
<name>A0A0G4MX94_VERLO</name>
<dbReference type="EMBL" id="CVQI01031607">
    <property type="protein sequence ID" value="CRK38675.1"/>
    <property type="molecule type" value="Genomic_DNA"/>
</dbReference>
<sequence>MTTFESWQHNAAALLPTRRPRQLLILIGAFLVTLLLVSVSLAWTDPSPRLHSRTQRPAPGESDDHGPPMSIRYP</sequence>
<gene>
    <name evidence="3" type="ORF">BN1723_004421</name>
</gene>
<accession>A0A0G4MX94</accession>
<reference evidence="4" key="1">
    <citation type="submission" date="2015-05" db="EMBL/GenBank/DDBJ databases">
        <authorList>
            <person name="Fogelqvist Johan"/>
        </authorList>
    </citation>
    <scope>NUCLEOTIDE SEQUENCE [LARGE SCALE GENOMIC DNA]</scope>
</reference>
<keyword evidence="2" id="KW-0472">Membrane</keyword>
<evidence type="ECO:0000313" key="4">
    <source>
        <dbReference type="Proteomes" id="UP000045706"/>
    </source>
</evidence>
<keyword evidence="2" id="KW-1133">Transmembrane helix</keyword>
<proteinExistence type="predicted"/>
<evidence type="ECO:0000313" key="3">
    <source>
        <dbReference type="EMBL" id="CRK38675.1"/>
    </source>
</evidence>
<dbReference type="Proteomes" id="UP000045706">
    <property type="component" value="Unassembled WGS sequence"/>
</dbReference>
<keyword evidence="2" id="KW-0812">Transmembrane</keyword>
<feature type="region of interest" description="Disordered" evidence="1">
    <location>
        <begin position="46"/>
        <end position="74"/>
    </location>
</feature>
<dbReference type="AlphaFoldDB" id="A0A0G4MX94"/>